<proteinExistence type="predicted"/>
<dbReference type="STRING" id="1423813.FC26_GL001925"/>
<evidence type="ECO:0000256" key="1">
    <source>
        <dbReference type="SAM" id="Phobius"/>
    </source>
</evidence>
<evidence type="ECO:0008006" key="4">
    <source>
        <dbReference type="Google" id="ProtNLM"/>
    </source>
</evidence>
<dbReference type="Proteomes" id="UP000051733">
    <property type="component" value="Unassembled WGS sequence"/>
</dbReference>
<reference evidence="2 3" key="1">
    <citation type="journal article" date="2015" name="Genome Announc.">
        <title>Expanding the biotechnology potential of lactobacilli through comparative genomics of 213 strains and associated genera.</title>
        <authorList>
            <person name="Sun Z."/>
            <person name="Harris H.M."/>
            <person name="McCann A."/>
            <person name="Guo C."/>
            <person name="Argimon S."/>
            <person name="Zhang W."/>
            <person name="Yang X."/>
            <person name="Jeffery I.B."/>
            <person name="Cooney J.C."/>
            <person name="Kagawa T.F."/>
            <person name="Liu W."/>
            <person name="Song Y."/>
            <person name="Salvetti E."/>
            <person name="Wrobel A."/>
            <person name="Rasinkangas P."/>
            <person name="Parkhill J."/>
            <person name="Rea M.C."/>
            <person name="O'Sullivan O."/>
            <person name="Ritari J."/>
            <person name="Douillard F.P."/>
            <person name="Paul Ross R."/>
            <person name="Yang R."/>
            <person name="Briner A.E."/>
            <person name="Felis G.E."/>
            <person name="de Vos W.M."/>
            <person name="Barrangou R."/>
            <person name="Klaenhammer T.R."/>
            <person name="Caufield P.W."/>
            <person name="Cui Y."/>
            <person name="Zhang H."/>
            <person name="O'Toole P.W."/>
        </authorList>
    </citation>
    <scope>NUCLEOTIDE SEQUENCE [LARGE SCALE GENOMIC DNA]</scope>
    <source>
        <strain evidence="2 3">DSM 20634</strain>
    </source>
</reference>
<dbReference type="Pfam" id="PF11457">
    <property type="entry name" value="DUF3021"/>
    <property type="match status" value="1"/>
</dbReference>
<organism evidence="2 3">
    <name type="scientific">Paucilactobacillus vaccinostercus DSM 20634</name>
    <dbReference type="NCBI Taxonomy" id="1423813"/>
    <lineage>
        <taxon>Bacteria</taxon>
        <taxon>Bacillati</taxon>
        <taxon>Bacillota</taxon>
        <taxon>Bacilli</taxon>
        <taxon>Lactobacillales</taxon>
        <taxon>Lactobacillaceae</taxon>
        <taxon>Paucilactobacillus</taxon>
    </lineage>
</organism>
<dbReference type="EMBL" id="AYYY01000030">
    <property type="protein sequence ID" value="KRM61242.1"/>
    <property type="molecule type" value="Genomic_DNA"/>
</dbReference>
<gene>
    <name evidence="2" type="ORF">FC26_GL001925</name>
</gene>
<feature type="transmembrane region" description="Helical" evidence="1">
    <location>
        <begin position="65"/>
        <end position="87"/>
    </location>
</feature>
<dbReference type="InterPro" id="IPR021560">
    <property type="entry name" value="DUF3021"/>
</dbReference>
<dbReference type="AlphaFoldDB" id="A0A0R2A434"/>
<dbReference type="PATRIC" id="fig|1423813.3.peg.1954"/>
<keyword evidence="1" id="KW-0472">Membrane</keyword>
<evidence type="ECO:0000313" key="3">
    <source>
        <dbReference type="Proteomes" id="UP000051733"/>
    </source>
</evidence>
<evidence type="ECO:0000313" key="2">
    <source>
        <dbReference type="EMBL" id="KRM61242.1"/>
    </source>
</evidence>
<keyword evidence="1" id="KW-0812">Transmembrane</keyword>
<name>A0A0R2A434_9LACO</name>
<keyword evidence="3" id="KW-1185">Reference proteome</keyword>
<keyword evidence="1" id="KW-1133">Transmembrane helix</keyword>
<sequence length="134" mass="15165">MDNFKTIIRHAGTGLLIGALMSMLTMIFVSQSVITVSRFQLTAMLVMSALIGLLSFIFDIEKLPFYGAIPLHFVLTAIIVFGTNHLLHGLFGVPSHLGIIYIAIYIGVWFLLKLWWSLDVHRINTQIKKRNQNH</sequence>
<dbReference type="RefSeq" id="WP_057779315.1">
    <property type="nucleotide sequence ID" value="NZ_AYYY01000030.1"/>
</dbReference>
<feature type="transmembrane region" description="Helical" evidence="1">
    <location>
        <begin position="12"/>
        <end position="33"/>
    </location>
</feature>
<comment type="caution">
    <text evidence="2">The sequence shown here is derived from an EMBL/GenBank/DDBJ whole genome shotgun (WGS) entry which is preliminary data.</text>
</comment>
<protein>
    <recommendedName>
        <fullName evidence="4">DUF3021 domain-containing protein</fullName>
    </recommendedName>
</protein>
<feature type="transmembrane region" description="Helical" evidence="1">
    <location>
        <begin position="99"/>
        <end position="118"/>
    </location>
</feature>
<accession>A0A0R2A434</accession>
<feature type="transmembrane region" description="Helical" evidence="1">
    <location>
        <begin position="39"/>
        <end position="58"/>
    </location>
</feature>